<dbReference type="Pfam" id="PF00248">
    <property type="entry name" value="Aldo_ket_red"/>
    <property type="match status" value="1"/>
</dbReference>
<sequence>MNLTLMSRPSVGFMTQTEIETLPTAGSFRIGGDLPVRRLGFGAMRLTNAGGDGIWRGPADPAAAVAVLRRAIELGVQHIDTADSYALGANEELIAQALHPYADDVVIATKIGNTRPGPDEWVPVGHPAYLRQQAELSLRRLRVERLDLLYLHRVDPAVPLADQVGALAQLQQEGKVRHIGLSEVSVDEIRQAQQVAPIAAVQNLYNFSTRDHDPVLDYTAAEGIAFVPFFPVGAGEHTKQAGALADVARQTGATPAQIALAWLLHRAPHVMPIPGTTSLNHLTENIAAANLALTPDQLARLDVGKDT</sequence>
<dbReference type="Proteomes" id="UP001500280">
    <property type="component" value="Unassembled WGS sequence"/>
</dbReference>
<comment type="caution">
    <text evidence="3">The sequence shown here is derived from an EMBL/GenBank/DDBJ whole genome shotgun (WGS) entry which is preliminary data.</text>
</comment>
<gene>
    <name evidence="3" type="ORF">GCM10009745_68530</name>
</gene>
<protein>
    <submittedName>
        <fullName evidence="3">Aldo/keto reductase</fullName>
    </submittedName>
</protein>
<proteinExistence type="predicted"/>
<dbReference type="InterPro" id="IPR023210">
    <property type="entry name" value="NADP_OxRdtase_dom"/>
</dbReference>
<dbReference type="Gene3D" id="3.20.20.100">
    <property type="entry name" value="NADP-dependent oxidoreductase domain"/>
    <property type="match status" value="1"/>
</dbReference>
<dbReference type="InterPro" id="IPR050791">
    <property type="entry name" value="Aldo-Keto_reductase"/>
</dbReference>
<feature type="domain" description="NADP-dependent oxidoreductase" evidence="2">
    <location>
        <begin position="38"/>
        <end position="302"/>
    </location>
</feature>
<keyword evidence="4" id="KW-1185">Reference proteome</keyword>
<dbReference type="PANTHER" id="PTHR43625:SF40">
    <property type="entry name" value="ALDO-KETO REDUCTASE YAKC [NADP(+)]"/>
    <property type="match status" value="1"/>
</dbReference>
<accession>A0ABN2ISZ3</accession>
<dbReference type="CDD" id="cd19088">
    <property type="entry name" value="AKR_AKR13B1"/>
    <property type="match status" value="1"/>
</dbReference>
<dbReference type="InterPro" id="IPR020471">
    <property type="entry name" value="AKR"/>
</dbReference>
<dbReference type="EMBL" id="BAAANF010000022">
    <property type="protein sequence ID" value="GAA1710805.1"/>
    <property type="molecule type" value="Genomic_DNA"/>
</dbReference>
<dbReference type="InterPro" id="IPR036812">
    <property type="entry name" value="NAD(P)_OxRdtase_dom_sf"/>
</dbReference>
<evidence type="ECO:0000313" key="4">
    <source>
        <dbReference type="Proteomes" id="UP001500280"/>
    </source>
</evidence>
<dbReference type="PRINTS" id="PR00069">
    <property type="entry name" value="ALDKETRDTASE"/>
</dbReference>
<keyword evidence="1" id="KW-0560">Oxidoreductase</keyword>
<dbReference type="PANTHER" id="PTHR43625">
    <property type="entry name" value="AFLATOXIN B1 ALDEHYDE REDUCTASE"/>
    <property type="match status" value="1"/>
</dbReference>
<evidence type="ECO:0000259" key="2">
    <source>
        <dbReference type="Pfam" id="PF00248"/>
    </source>
</evidence>
<dbReference type="SUPFAM" id="SSF51430">
    <property type="entry name" value="NAD(P)-linked oxidoreductase"/>
    <property type="match status" value="1"/>
</dbReference>
<organism evidence="3 4">
    <name type="scientific">Kribbella yunnanensis</name>
    <dbReference type="NCBI Taxonomy" id="190194"/>
    <lineage>
        <taxon>Bacteria</taxon>
        <taxon>Bacillati</taxon>
        <taxon>Actinomycetota</taxon>
        <taxon>Actinomycetes</taxon>
        <taxon>Propionibacteriales</taxon>
        <taxon>Kribbellaceae</taxon>
        <taxon>Kribbella</taxon>
    </lineage>
</organism>
<evidence type="ECO:0000313" key="3">
    <source>
        <dbReference type="EMBL" id="GAA1710805.1"/>
    </source>
</evidence>
<reference evidence="3 4" key="1">
    <citation type="journal article" date="2019" name="Int. J. Syst. Evol. Microbiol.">
        <title>The Global Catalogue of Microorganisms (GCM) 10K type strain sequencing project: providing services to taxonomists for standard genome sequencing and annotation.</title>
        <authorList>
            <consortium name="The Broad Institute Genomics Platform"/>
            <consortium name="The Broad Institute Genome Sequencing Center for Infectious Disease"/>
            <person name="Wu L."/>
            <person name="Ma J."/>
        </authorList>
    </citation>
    <scope>NUCLEOTIDE SEQUENCE [LARGE SCALE GENOMIC DNA]</scope>
    <source>
        <strain evidence="3 4">JCM 14307</strain>
    </source>
</reference>
<evidence type="ECO:0000256" key="1">
    <source>
        <dbReference type="ARBA" id="ARBA00023002"/>
    </source>
</evidence>
<dbReference type="NCBIfam" id="NF007695">
    <property type="entry name" value="PRK10376.1"/>
    <property type="match status" value="1"/>
</dbReference>
<name>A0ABN2ISZ3_9ACTN</name>